<feature type="transmembrane region" description="Helical" evidence="2">
    <location>
        <begin position="134"/>
        <end position="157"/>
    </location>
</feature>
<keyword evidence="2" id="KW-1133">Transmembrane helix</keyword>
<feature type="transmembrane region" description="Helical" evidence="2">
    <location>
        <begin position="199"/>
        <end position="222"/>
    </location>
</feature>
<evidence type="ECO:0000313" key="4">
    <source>
        <dbReference type="Proteomes" id="UP000235786"/>
    </source>
</evidence>
<feature type="transmembrane region" description="Helical" evidence="2">
    <location>
        <begin position="532"/>
        <end position="554"/>
    </location>
</feature>
<feature type="compositionally biased region" description="Low complexity" evidence="1">
    <location>
        <begin position="35"/>
        <end position="59"/>
    </location>
</feature>
<proteinExistence type="predicted"/>
<evidence type="ECO:0000256" key="1">
    <source>
        <dbReference type="SAM" id="MobiDB-lite"/>
    </source>
</evidence>
<dbReference type="OrthoDB" id="3596604at2759"/>
<name>A0A2J6R4J2_HYAVF</name>
<keyword evidence="4" id="KW-1185">Reference proteome</keyword>
<organism evidence="3 4">
    <name type="scientific">Hyaloscypha variabilis (strain UAMH 11265 / GT02V1 / F)</name>
    <name type="common">Meliniomyces variabilis</name>
    <dbReference type="NCBI Taxonomy" id="1149755"/>
    <lineage>
        <taxon>Eukaryota</taxon>
        <taxon>Fungi</taxon>
        <taxon>Dikarya</taxon>
        <taxon>Ascomycota</taxon>
        <taxon>Pezizomycotina</taxon>
        <taxon>Leotiomycetes</taxon>
        <taxon>Helotiales</taxon>
        <taxon>Hyaloscyphaceae</taxon>
        <taxon>Hyaloscypha</taxon>
        <taxon>Hyaloscypha variabilis</taxon>
    </lineage>
</organism>
<feature type="transmembrane region" description="Helical" evidence="2">
    <location>
        <begin position="92"/>
        <end position="114"/>
    </location>
</feature>
<protein>
    <submittedName>
        <fullName evidence="3">Uncharacterized protein</fullName>
    </submittedName>
</protein>
<dbReference type="EMBL" id="KZ613956">
    <property type="protein sequence ID" value="PMD33423.1"/>
    <property type="molecule type" value="Genomic_DNA"/>
</dbReference>
<evidence type="ECO:0000313" key="3">
    <source>
        <dbReference type="EMBL" id="PMD33423.1"/>
    </source>
</evidence>
<dbReference type="AlphaFoldDB" id="A0A2J6R4J2"/>
<dbReference type="Proteomes" id="UP000235786">
    <property type="component" value="Unassembled WGS sequence"/>
</dbReference>
<reference evidence="3 4" key="1">
    <citation type="submission" date="2016-04" db="EMBL/GenBank/DDBJ databases">
        <title>A degradative enzymes factory behind the ericoid mycorrhizal symbiosis.</title>
        <authorList>
            <consortium name="DOE Joint Genome Institute"/>
            <person name="Martino E."/>
            <person name="Morin E."/>
            <person name="Grelet G."/>
            <person name="Kuo A."/>
            <person name="Kohler A."/>
            <person name="Daghino S."/>
            <person name="Barry K."/>
            <person name="Choi C."/>
            <person name="Cichocki N."/>
            <person name="Clum A."/>
            <person name="Copeland A."/>
            <person name="Hainaut M."/>
            <person name="Haridas S."/>
            <person name="Labutti K."/>
            <person name="Lindquist E."/>
            <person name="Lipzen A."/>
            <person name="Khouja H.-R."/>
            <person name="Murat C."/>
            <person name="Ohm R."/>
            <person name="Olson A."/>
            <person name="Spatafora J."/>
            <person name="Veneault-Fourrey C."/>
            <person name="Henrissat B."/>
            <person name="Grigoriev I."/>
            <person name="Martin F."/>
            <person name="Perotto S."/>
        </authorList>
    </citation>
    <scope>NUCLEOTIDE SEQUENCE [LARGE SCALE GENOMIC DNA]</scope>
    <source>
        <strain evidence="3 4">F</strain>
    </source>
</reference>
<keyword evidence="2" id="KW-0472">Membrane</keyword>
<evidence type="ECO:0000256" key="2">
    <source>
        <dbReference type="SAM" id="Phobius"/>
    </source>
</evidence>
<sequence>MSFSGTYSLVTPLPLDHSSHFRDSDMEAPLPSNQSSPRIPRRPVSSGASTTSTSSLLNHAASPSGTTIPLHNFDINNVFATKFDRHRQFIRLASWGLLRFIISLTVILSLYGTIKGFVKHGDIGETGKRIYNTLFTALSMILGISIASSFKAMALNLRWYILSRKKRPIEEANAILGCSSLTEVSLLAAKSAKKMKPGLALSCSLWVLFNIGGQAAVAMLSLTVSLNPYQFENPSHPITGPVVFSNLTQSFANGFDTDSIEASQLAAHTFGEVALQYTSVNLNSSDPNAFPQLDSVYFLAPIQQSTYYTPLYFNDSENSYLQYVFQETDENYTLGYLYSNRSITVTSECTVYSVTDNLNGSFQYFQYDKDGGIETQNFSSVAPNSTTYFTQPNGGDCGPRCANVCAYENNGSKGWYYECTITVSNVTNTAVTQQRVNDSNAKMAAGAISLQGYQANAQDSQYQRYPAKSSYGHFLDGDNAAMAYNMRKFAIGVFAAADQSLSDIDPNILKVDGSLPAVGLVQWLSIDHPKGMYAIFGGILGCHFVLLVVGTWIANKVVVVDDDYIAIALLLRPVAEEMKGKGALLDKERREKLGRNMEVTFGPKLNEKSEVGRDGASQLEISTDAEQQLYSKGWDRYFDS</sequence>
<keyword evidence="2" id="KW-0812">Transmembrane</keyword>
<gene>
    <name evidence="3" type="ORF">L207DRAFT_589786</name>
</gene>
<feature type="region of interest" description="Disordered" evidence="1">
    <location>
        <begin position="22"/>
        <end position="59"/>
    </location>
</feature>
<accession>A0A2J6R4J2</accession>